<dbReference type="Gene3D" id="3.40.630.30">
    <property type="match status" value="1"/>
</dbReference>
<dbReference type="GO" id="GO:0016747">
    <property type="term" value="F:acyltransferase activity, transferring groups other than amino-acyl groups"/>
    <property type="evidence" value="ECO:0007669"/>
    <property type="project" value="InterPro"/>
</dbReference>
<feature type="domain" description="N-acetyltransferase" evidence="2">
    <location>
        <begin position="135"/>
        <end position="249"/>
    </location>
</feature>
<protein>
    <recommendedName>
        <fullName evidence="2">N-acetyltransferase domain-containing protein</fullName>
    </recommendedName>
</protein>
<evidence type="ECO:0000259" key="2">
    <source>
        <dbReference type="PROSITE" id="PS51186"/>
    </source>
</evidence>
<evidence type="ECO:0000313" key="3">
    <source>
        <dbReference type="EMBL" id="RYP09630.1"/>
    </source>
</evidence>
<feature type="region of interest" description="Disordered" evidence="1">
    <location>
        <begin position="1"/>
        <end position="36"/>
    </location>
</feature>
<proteinExistence type="predicted"/>
<organism evidence="3 4">
    <name type="scientific">Monosporascus ibericus</name>
    <dbReference type="NCBI Taxonomy" id="155417"/>
    <lineage>
        <taxon>Eukaryota</taxon>
        <taxon>Fungi</taxon>
        <taxon>Dikarya</taxon>
        <taxon>Ascomycota</taxon>
        <taxon>Pezizomycotina</taxon>
        <taxon>Sordariomycetes</taxon>
        <taxon>Xylariomycetidae</taxon>
        <taxon>Xylariales</taxon>
        <taxon>Xylariales incertae sedis</taxon>
        <taxon>Monosporascus</taxon>
    </lineage>
</organism>
<dbReference type="SUPFAM" id="SSF55729">
    <property type="entry name" value="Acyl-CoA N-acyltransferases (Nat)"/>
    <property type="match status" value="1"/>
</dbReference>
<dbReference type="PROSITE" id="PS51186">
    <property type="entry name" value="GNAT"/>
    <property type="match status" value="1"/>
</dbReference>
<name>A0A4Q4TVG1_9PEZI</name>
<evidence type="ECO:0000313" key="4">
    <source>
        <dbReference type="Proteomes" id="UP000293360"/>
    </source>
</evidence>
<accession>A0A4Q4TVG1</accession>
<evidence type="ECO:0000256" key="1">
    <source>
        <dbReference type="SAM" id="MobiDB-lite"/>
    </source>
</evidence>
<dbReference type="OrthoDB" id="5689at2759"/>
<feature type="compositionally biased region" description="Low complexity" evidence="1">
    <location>
        <begin position="12"/>
        <end position="28"/>
    </location>
</feature>
<dbReference type="Pfam" id="PF00583">
    <property type="entry name" value="Acetyltransf_1"/>
    <property type="match status" value="1"/>
</dbReference>
<sequence length="258" mass="27971">MACRENPGDVIASTTVPASTLTPAPTTTGDDGVASAPAYSTENYEIEIPPSTAADDAPFVDRLARIVNEVYVEAEAGIWRDGFQRTSAAEVAELIRAGELAVAYLVNGNSNSSGVSNKNDTNDDKGYNMTRSHPQPQPIGCVCIKKLPAGDDNGGDAREEKGEFGMLALDAAHRGGGLGRAMVRFAEERCRGRGLATVQLELLFPTAFEHAFKARLQRWYARMGYAEVRLRSFANDFPRLAPLLAGPCEYRIFEKRLV</sequence>
<dbReference type="AlphaFoldDB" id="A0A4Q4TVG1"/>
<keyword evidence="4" id="KW-1185">Reference proteome</keyword>
<reference evidence="3 4" key="1">
    <citation type="submission" date="2018-06" db="EMBL/GenBank/DDBJ databases">
        <title>Complete Genomes of Monosporascus.</title>
        <authorList>
            <person name="Robinson A.J."/>
            <person name="Natvig D.O."/>
        </authorList>
    </citation>
    <scope>NUCLEOTIDE SEQUENCE [LARGE SCALE GENOMIC DNA]</scope>
    <source>
        <strain evidence="3 4">CBS 110550</strain>
    </source>
</reference>
<gene>
    <name evidence="3" type="ORF">DL764_001172</name>
</gene>
<dbReference type="CDD" id="cd04301">
    <property type="entry name" value="NAT_SF"/>
    <property type="match status" value="1"/>
</dbReference>
<comment type="caution">
    <text evidence="3">The sequence shown here is derived from an EMBL/GenBank/DDBJ whole genome shotgun (WGS) entry which is preliminary data.</text>
</comment>
<dbReference type="InterPro" id="IPR000182">
    <property type="entry name" value="GNAT_dom"/>
</dbReference>
<dbReference type="Proteomes" id="UP000293360">
    <property type="component" value="Unassembled WGS sequence"/>
</dbReference>
<dbReference type="InterPro" id="IPR016181">
    <property type="entry name" value="Acyl_CoA_acyltransferase"/>
</dbReference>
<dbReference type="EMBL" id="QJNU01000032">
    <property type="protein sequence ID" value="RYP09630.1"/>
    <property type="molecule type" value="Genomic_DNA"/>
</dbReference>